<dbReference type="Proteomes" id="UP000297394">
    <property type="component" value="Unassembled WGS sequence"/>
</dbReference>
<organism evidence="2 4">
    <name type="scientific">Leptospira bourretii</name>
    <dbReference type="NCBI Taxonomy" id="2484962"/>
    <lineage>
        <taxon>Bacteria</taxon>
        <taxon>Pseudomonadati</taxon>
        <taxon>Spirochaetota</taxon>
        <taxon>Spirochaetia</taxon>
        <taxon>Leptospirales</taxon>
        <taxon>Leptospiraceae</taxon>
        <taxon>Leptospira</taxon>
    </lineage>
</organism>
<accession>A0A4R9IR57</accession>
<sequence length="168" mass="17660">MGKRITSILFLSAAVVAVSLTSTSVEAKKYGMAGCGLGTYVFQKNSSGEQILVATTNGIYGNQTFGITSGTSNCTADGVVKQDKVQELFVTMNYDSLGQEMASGKGEKLESLGNLLGCSNDSISRFGQVTKENYAKLITEDSTPASLLSAVKSEVKSDKILAKSCSQI</sequence>
<comment type="caution">
    <text evidence="2">The sequence shown here is derived from an EMBL/GenBank/DDBJ whole genome shotgun (WGS) entry which is preliminary data.</text>
</comment>
<evidence type="ECO:0000313" key="5">
    <source>
        <dbReference type="Proteomes" id="UP000297918"/>
    </source>
</evidence>
<keyword evidence="5" id="KW-1185">Reference proteome</keyword>
<gene>
    <name evidence="2" type="ORF">EHQ23_13300</name>
    <name evidence="3" type="ORF">EHQ26_00730</name>
</gene>
<evidence type="ECO:0000256" key="1">
    <source>
        <dbReference type="SAM" id="SignalP"/>
    </source>
</evidence>
<dbReference type="EMBL" id="RQFM01000022">
    <property type="protein sequence ID" value="TGK85611.1"/>
    <property type="molecule type" value="Genomic_DNA"/>
</dbReference>
<dbReference type="Proteomes" id="UP000297918">
    <property type="component" value="Unassembled WGS sequence"/>
</dbReference>
<reference evidence="2 4" key="2">
    <citation type="journal article" date="2019" name="PLoS Negl. Trop. Dis.">
        <title>Revisiting the worldwide diversity of Leptospira species in the environment.</title>
        <authorList>
            <person name="Vincent A.T."/>
            <person name="Schiettekatte O."/>
            <person name="Bourhy P."/>
            <person name="Veyrier F.J."/>
            <person name="Picardeau M."/>
        </authorList>
    </citation>
    <scope>NUCLEOTIDE SEQUENCE [LARGE SCALE GENOMIC DNA]</scope>
    <source>
        <strain evidence="2 4">201800280</strain>
        <strain evidence="3">201800281</strain>
    </source>
</reference>
<dbReference type="RefSeq" id="WP_135748337.1">
    <property type="nucleotide sequence ID" value="NZ_RQFL01000007.1"/>
</dbReference>
<dbReference type="AlphaFoldDB" id="A0A4R9IR57"/>
<evidence type="ECO:0000313" key="2">
    <source>
        <dbReference type="EMBL" id="TGK85611.1"/>
    </source>
</evidence>
<feature type="signal peptide" evidence="1">
    <location>
        <begin position="1"/>
        <end position="27"/>
    </location>
</feature>
<feature type="chain" id="PRO_5043195475" evidence="1">
    <location>
        <begin position="28"/>
        <end position="168"/>
    </location>
</feature>
<name>A0A4R9IR57_9LEPT</name>
<evidence type="ECO:0000313" key="3">
    <source>
        <dbReference type="EMBL" id="TGK94508.1"/>
    </source>
</evidence>
<dbReference type="OrthoDB" id="334910at2"/>
<keyword evidence="1" id="KW-0732">Signal</keyword>
<evidence type="ECO:0000313" key="4">
    <source>
        <dbReference type="Proteomes" id="UP000297394"/>
    </source>
</evidence>
<dbReference type="InterPro" id="IPR021383">
    <property type="entry name" value="DUF3015"/>
</dbReference>
<protein>
    <submittedName>
        <fullName evidence="2">DUF3015 domain-containing protein</fullName>
    </submittedName>
</protein>
<dbReference type="EMBL" id="RQFL01000007">
    <property type="protein sequence ID" value="TGK94508.1"/>
    <property type="molecule type" value="Genomic_DNA"/>
</dbReference>
<dbReference type="Pfam" id="PF11220">
    <property type="entry name" value="DUF3015"/>
    <property type="match status" value="1"/>
</dbReference>
<proteinExistence type="predicted"/>
<reference evidence="3" key="1">
    <citation type="submission" date="2018-10" db="EMBL/GenBank/DDBJ databases">
        <authorList>
            <person name="Vincent A.T."/>
            <person name="Schiettekatte O."/>
            <person name="Bourhy P."/>
            <person name="Veyrier F.J."/>
            <person name="Picardeau M."/>
        </authorList>
    </citation>
    <scope>NUCLEOTIDE SEQUENCE</scope>
    <source>
        <strain evidence="3">201800281</strain>
    </source>
</reference>